<evidence type="ECO:0000313" key="6">
    <source>
        <dbReference type="EMBL" id="GFR32155.1"/>
    </source>
</evidence>
<evidence type="ECO:0000256" key="1">
    <source>
        <dbReference type="ARBA" id="ARBA00001974"/>
    </source>
</evidence>
<organism evidence="6 7">
    <name type="scientific">Trichonephila clavata</name>
    <name type="common">Joro spider</name>
    <name type="synonym">Nephila clavata</name>
    <dbReference type="NCBI Taxonomy" id="2740835"/>
    <lineage>
        <taxon>Eukaryota</taxon>
        <taxon>Metazoa</taxon>
        <taxon>Ecdysozoa</taxon>
        <taxon>Arthropoda</taxon>
        <taxon>Chelicerata</taxon>
        <taxon>Arachnida</taxon>
        <taxon>Araneae</taxon>
        <taxon>Araneomorphae</taxon>
        <taxon>Entelegynae</taxon>
        <taxon>Araneoidea</taxon>
        <taxon>Nephilidae</taxon>
        <taxon>Trichonephila</taxon>
    </lineage>
</organism>
<comment type="cofactor">
    <cofactor evidence="1">
        <name>FAD</name>
        <dbReference type="ChEBI" id="CHEBI:57692"/>
    </cofactor>
</comment>
<keyword evidence="7" id="KW-1185">Reference proteome</keyword>
<comment type="caution">
    <text evidence="6">The sequence shown here is derived from an EMBL/GenBank/DDBJ whole genome shotgun (WGS) entry which is preliminary data.</text>
</comment>
<dbReference type="OrthoDB" id="6432211at2759"/>
<evidence type="ECO:0000256" key="4">
    <source>
        <dbReference type="ARBA" id="ARBA00022827"/>
    </source>
</evidence>
<comment type="similarity">
    <text evidence="2">Belongs to the GMC oxidoreductase family.</text>
</comment>
<evidence type="ECO:0000259" key="5">
    <source>
        <dbReference type="Pfam" id="PF00732"/>
    </source>
</evidence>
<evidence type="ECO:0000313" key="7">
    <source>
        <dbReference type="Proteomes" id="UP000887116"/>
    </source>
</evidence>
<dbReference type="InterPro" id="IPR000172">
    <property type="entry name" value="GMC_OxRdtase_N"/>
</dbReference>
<keyword evidence="3" id="KW-0285">Flavoprotein</keyword>
<dbReference type="InterPro" id="IPR036188">
    <property type="entry name" value="FAD/NAD-bd_sf"/>
</dbReference>
<dbReference type="SUPFAM" id="SSF51905">
    <property type="entry name" value="FAD/NAD(P)-binding domain"/>
    <property type="match status" value="1"/>
</dbReference>
<evidence type="ECO:0000256" key="2">
    <source>
        <dbReference type="ARBA" id="ARBA00010790"/>
    </source>
</evidence>
<dbReference type="EMBL" id="BMAO01039544">
    <property type="protein sequence ID" value="GFR32155.1"/>
    <property type="molecule type" value="Genomic_DNA"/>
</dbReference>
<feature type="domain" description="Glucose-methanol-choline oxidoreductase N-terminal" evidence="5">
    <location>
        <begin position="2"/>
        <end position="273"/>
    </location>
</feature>
<name>A0A8X6M3S0_TRICU</name>
<dbReference type="PANTHER" id="PTHR11552:SF147">
    <property type="entry name" value="CHOLINE DEHYDROGENASE, MITOCHONDRIAL"/>
    <property type="match status" value="1"/>
</dbReference>
<protein>
    <submittedName>
        <fullName evidence="6">Glucose dehydrogenase</fullName>
    </submittedName>
</protein>
<dbReference type="PANTHER" id="PTHR11552">
    <property type="entry name" value="GLUCOSE-METHANOL-CHOLINE GMC OXIDOREDUCTASE"/>
    <property type="match status" value="1"/>
</dbReference>
<dbReference type="Pfam" id="PF00732">
    <property type="entry name" value="GMC_oxred_N"/>
    <property type="match status" value="1"/>
</dbReference>
<evidence type="ECO:0000256" key="3">
    <source>
        <dbReference type="ARBA" id="ARBA00022630"/>
    </source>
</evidence>
<proteinExistence type="inferred from homology"/>
<gene>
    <name evidence="6" type="primary">Gld</name>
    <name evidence="6" type="ORF">TNCT_187851</name>
</gene>
<dbReference type="InterPro" id="IPR012132">
    <property type="entry name" value="GMC_OxRdtase"/>
</dbReference>
<accession>A0A8X6M3S0</accession>
<dbReference type="Gene3D" id="3.50.50.60">
    <property type="entry name" value="FAD/NAD(P)-binding domain"/>
    <property type="match status" value="1"/>
</dbReference>
<dbReference type="GO" id="GO:0050660">
    <property type="term" value="F:flavin adenine dinucleotide binding"/>
    <property type="evidence" value="ECO:0007669"/>
    <property type="project" value="InterPro"/>
</dbReference>
<keyword evidence="4" id="KW-0274">FAD</keyword>
<dbReference type="Gene3D" id="3.30.560.10">
    <property type="entry name" value="Glucose Oxidase, domain 3"/>
    <property type="match status" value="1"/>
</dbReference>
<reference evidence="6" key="1">
    <citation type="submission" date="2020-07" db="EMBL/GenBank/DDBJ databases">
        <title>Multicomponent nature underlies the extraordinary mechanical properties of spider dragline silk.</title>
        <authorList>
            <person name="Kono N."/>
            <person name="Nakamura H."/>
            <person name="Mori M."/>
            <person name="Yoshida Y."/>
            <person name="Ohtoshi R."/>
            <person name="Malay A.D."/>
            <person name="Moran D.A.P."/>
            <person name="Tomita M."/>
            <person name="Numata K."/>
            <person name="Arakawa K."/>
        </authorList>
    </citation>
    <scope>NUCLEOTIDE SEQUENCE</scope>
</reference>
<dbReference type="Proteomes" id="UP000887116">
    <property type="component" value="Unassembled WGS sequence"/>
</dbReference>
<sequence length="293" mass="31919">MYQFLSVGGGSAGSVLAARLAEKECVTVLLLEAGKSPPKVTDIPTAASFIQSDIDWNYSTAPQEHTGAGLVNRSVAWPSGKTIGGSSVINAMLNLRGNKKNYDDWAAHGAHGWSYDEVLRYFKKLEDNTDAEYVKNGYHGTGGPVTVSKPPYDSERKSAVLEAAEEKGYRIGDINGPDATGFYDLQATIRDGQRCSAARKRTWLPTTTKKNLDIVSGAFVKKIIIDNSFAKGVVYDFEGKTRTVRAYKEVILSAGTVNTAQLLMLSGIGPRQELEKHHASSSIFFLYICRNVL</sequence>
<dbReference type="AlphaFoldDB" id="A0A8X6M3S0"/>
<dbReference type="GO" id="GO:0016614">
    <property type="term" value="F:oxidoreductase activity, acting on CH-OH group of donors"/>
    <property type="evidence" value="ECO:0007669"/>
    <property type="project" value="InterPro"/>
</dbReference>